<proteinExistence type="predicted"/>
<feature type="signal peptide" evidence="1">
    <location>
        <begin position="1"/>
        <end position="42"/>
    </location>
</feature>
<evidence type="ECO:0000313" key="3">
    <source>
        <dbReference type="Proteomes" id="UP001620408"/>
    </source>
</evidence>
<dbReference type="SUPFAM" id="SSF49478">
    <property type="entry name" value="Cna protein B-type domain"/>
    <property type="match status" value="1"/>
</dbReference>
<protein>
    <submittedName>
        <fullName evidence="2">Carboxypeptidase regulatory-like domain-containing protein</fullName>
    </submittedName>
</protein>
<dbReference type="RefSeq" id="WP_379986545.1">
    <property type="nucleotide sequence ID" value="NZ_JADIKD010000010.1"/>
</dbReference>
<gene>
    <name evidence="2" type="ORF">ISS97_11495</name>
</gene>
<keyword evidence="3" id="KW-1185">Reference proteome</keyword>
<keyword evidence="1" id="KW-0732">Signal</keyword>
<feature type="chain" id="PRO_5045066213" evidence="1">
    <location>
        <begin position="43"/>
        <end position="131"/>
    </location>
</feature>
<comment type="caution">
    <text evidence="2">The sequence shown here is derived from an EMBL/GenBank/DDBJ whole genome shotgun (WGS) entry which is preliminary data.</text>
</comment>
<reference evidence="2 3" key="1">
    <citation type="submission" date="2020-10" db="EMBL/GenBank/DDBJ databases">
        <title>Phylogeny of dyella-like bacteria.</title>
        <authorList>
            <person name="Fu J."/>
        </authorList>
    </citation>
    <scope>NUCLEOTIDE SEQUENCE [LARGE SCALE GENOMIC DNA]</scope>
    <source>
        <strain evidence="2 3">BB4</strain>
    </source>
</reference>
<dbReference type="Proteomes" id="UP001620408">
    <property type="component" value="Unassembled WGS sequence"/>
</dbReference>
<accession>A0ABW8K7G0</accession>
<dbReference type="EMBL" id="JADIKD010000010">
    <property type="protein sequence ID" value="MFK2917887.1"/>
    <property type="molecule type" value="Genomic_DNA"/>
</dbReference>
<evidence type="ECO:0000256" key="1">
    <source>
        <dbReference type="SAM" id="SignalP"/>
    </source>
</evidence>
<dbReference type="Gene3D" id="2.60.40.1120">
    <property type="entry name" value="Carboxypeptidase-like, regulatory domain"/>
    <property type="match status" value="1"/>
</dbReference>
<evidence type="ECO:0000313" key="2">
    <source>
        <dbReference type="EMBL" id="MFK2917887.1"/>
    </source>
</evidence>
<organism evidence="2 3">
    <name type="scientific">Dyella koreensis</name>
    <dbReference type="NCBI Taxonomy" id="311235"/>
    <lineage>
        <taxon>Bacteria</taxon>
        <taxon>Pseudomonadati</taxon>
        <taxon>Pseudomonadota</taxon>
        <taxon>Gammaproteobacteria</taxon>
        <taxon>Lysobacterales</taxon>
        <taxon>Rhodanobacteraceae</taxon>
        <taxon>Dyella</taxon>
    </lineage>
</organism>
<name>A0ABW8K7G0_9GAMM</name>
<sequence>MKTNKKLLPIGHQHQTRRYALKFMTAIAVSAFGAIALNTAYAQSTSSSIVGKAPTDSTITVHSDKGLTRHGSPNSKGRYNLSALLPGTYLVSLEKDGKTLATVQGVPLFASRASEVDFACDNDQCTGSFNH</sequence>